<evidence type="ECO:0000313" key="2">
    <source>
        <dbReference type="EMBL" id="NMO79017.1"/>
    </source>
</evidence>
<accession>A0A7Y0KAU5</accession>
<keyword evidence="1" id="KW-0812">Transmembrane</keyword>
<organism evidence="2 3">
    <name type="scientific">Niallia alba</name>
    <dbReference type="NCBI Taxonomy" id="2729105"/>
    <lineage>
        <taxon>Bacteria</taxon>
        <taxon>Bacillati</taxon>
        <taxon>Bacillota</taxon>
        <taxon>Bacilli</taxon>
        <taxon>Bacillales</taxon>
        <taxon>Bacillaceae</taxon>
        <taxon>Niallia</taxon>
    </lineage>
</organism>
<evidence type="ECO:0000313" key="3">
    <source>
        <dbReference type="Proteomes" id="UP000588491"/>
    </source>
</evidence>
<feature type="transmembrane region" description="Helical" evidence="1">
    <location>
        <begin position="5"/>
        <end position="26"/>
    </location>
</feature>
<protein>
    <submittedName>
        <fullName evidence="2">Uncharacterized protein</fullName>
    </submittedName>
</protein>
<dbReference type="EMBL" id="JABBPK010000001">
    <property type="protein sequence ID" value="NMO79017.1"/>
    <property type="molecule type" value="Genomic_DNA"/>
</dbReference>
<feature type="transmembrane region" description="Helical" evidence="1">
    <location>
        <begin position="32"/>
        <end position="50"/>
    </location>
</feature>
<keyword evidence="1" id="KW-0472">Membrane</keyword>
<comment type="caution">
    <text evidence="2">The sequence shown here is derived from an EMBL/GenBank/DDBJ whole genome shotgun (WGS) entry which is preliminary data.</text>
</comment>
<reference evidence="2 3" key="1">
    <citation type="submission" date="2020-04" db="EMBL/GenBank/DDBJ databases">
        <title>Bacillus sp. UniB3 isolated from commercial digestive syrup.</title>
        <authorList>
            <person name="Thorat V."/>
            <person name="Kirdat K."/>
            <person name="Tiwarekar B."/>
            <person name="Yadav A."/>
        </authorList>
    </citation>
    <scope>NUCLEOTIDE SEQUENCE [LARGE SCALE GENOMIC DNA]</scope>
    <source>
        <strain evidence="2 3">UniB3</strain>
    </source>
</reference>
<name>A0A7Y0KAU5_9BACI</name>
<gene>
    <name evidence="2" type="ORF">HHU08_18825</name>
</gene>
<evidence type="ECO:0000256" key="1">
    <source>
        <dbReference type="SAM" id="Phobius"/>
    </source>
</evidence>
<keyword evidence="1" id="KW-1133">Transmembrane helix</keyword>
<dbReference type="AlphaFoldDB" id="A0A7Y0KAU5"/>
<dbReference type="RefSeq" id="WP_040343056.1">
    <property type="nucleotide sequence ID" value="NZ_JABBPK010000001.1"/>
</dbReference>
<sequence length="63" mass="7198">MKNTLYVNSIIYCCLLTIFTTFLFYAMTGLSVYTIASLISGVIVAFFSLLEEEVIHKKIHDEQ</sequence>
<keyword evidence="3" id="KW-1185">Reference proteome</keyword>
<proteinExistence type="predicted"/>
<dbReference type="Proteomes" id="UP000588491">
    <property type="component" value="Unassembled WGS sequence"/>
</dbReference>